<name>A0A2H0VAV5_9BACT</name>
<reference evidence="2" key="1">
    <citation type="submission" date="2017-09" db="EMBL/GenBank/DDBJ databases">
        <title>Depth-based differentiation of microbial function through sediment-hosted aquifers and enrichment of novel symbionts in the deep terrestrial subsurface.</title>
        <authorList>
            <person name="Probst A.J."/>
            <person name="Ladd B."/>
            <person name="Jarett J.K."/>
            <person name="Geller-Mcgrath D.E."/>
            <person name="Sieber C.M.K."/>
            <person name="Emerson J.B."/>
            <person name="Anantharaman K."/>
            <person name="Thomas B.C."/>
            <person name="Malmstrom R."/>
            <person name="Stieglmeier M."/>
            <person name="Klingl A."/>
            <person name="Woyke T."/>
            <person name="Ryan C.M."/>
            <person name="Banfield J.F."/>
        </authorList>
    </citation>
    <scope>NUCLEOTIDE SEQUENCE [LARGE SCALE GENOMIC DNA]</scope>
</reference>
<evidence type="ECO:0000313" key="1">
    <source>
        <dbReference type="EMBL" id="PIR96232.1"/>
    </source>
</evidence>
<dbReference type="EMBL" id="PFAK01000038">
    <property type="protein sequence ID" value="PIR96232.1"/>
    <property type="molecule type" value="Genomic_DNA"/>
</dbReference>
<gene>
    <name evidence="1" type="ORF">COT92_02105</name>
</gene>
<proteinExistence type="predicted"/>
<protein>
    <submittedName>
        <fullName evidence="1">Uncharacterized protein</fullName>
    </submittedName>
</protein>
<comment type="caution">
    <text evidence="1">The sequence shown here is derived from an EMBL/GenBank/DDBJ whole genome shotgun (WGS) entry which is preliminary data.</text>
</comment>
<organism evidence="1 2">
    <name type="scientific">Candidatus Doudnabacteria bacterium CG10_big_fil_rev_8_21_14_0_10_42_18</name>
    <dbReference type="NCBI Taxonomy" id="1974552"/>
    <lineage>
        <taxon>Bacteria</taxon>
        <taxon>Candidatus Doudnaibacteriota</taxon>
    </lineage>
</organism>
<evidence type="ECO:0000313" key="2">
    <source>
        <dbReference type="Proteomes" id="UP000230922"/>
    </source>
</evidence>
<dbReference type="Proteomes" id="UP000230922">
    <property type="component" value="Unassembled WGS sequence"/>
</dbReference>
<accession>A0A2H0VAV5</accession>
<feature type="non-terminal residue" evidence="1">
    <location>
        <position position="1"/>
    </location>
</feature>
<dbReference type="AlphaFoldDB" id="A0A2H0VAV5"/>
<sequence length="128" mass="14081">TVMEKALPFLENDRIVQVRGRLSDKDEELKLIAEEIIGLPSDKDYGVALNNLEKSKSVVLHMPHMAEKNVLEKIKTVLGKHPGNAQVFLSVGIGQTAKKVKTQTKVSVQNGLIAELKKIAEIGKVDVE</sequence>